<organism evidence="1 2">
    <name type="scientific">Anas platyrhynchos</name>
    <name type="common">Mallard</name>
    <name type="synonym">Anas boschas</name>
    <dbReference type="NCBI Taxonomy" id="8839"/>
    <lineage>
        <taxon>Eukaryota</taxon>
        <taxon>Metazoa</taxon>
        <taxon>Chordata</taxon>
        <taxon>Craniata</taxon>
        <taxon>Vertebrata</taxon>
        <taxon>Euteleostomi</taxon>
        <taxon>Archelosauria</taxon>
        <taxon>Archosauria</taxon>
        <taxon>Dinosauria</taxon>
        <taxon>Saurischia</taxon>
        <taxon>Theropoda</taxon>
        <taxon>Coelurosauria</taxon>
        <taxon>Aves</taxon>
        <taxon>Neognathae</taxon>
        <taxon>Galloanserae</taxon>
        <taxon>Anseriformes</taxon>
        <taxon>Anatidae</taxon>
        <taxon>Anatinae</taxon>
        <taxon>Anas</taxon>
    </lineage>
</organism>
<dbReference type="AlphaFoldDB" id="R0M804"/>
<dbReference type="Proteomes" id="UP000296049">
    <property type="component" value="Unassembled WGS sequence"/>
</dbReference>
<protein>
    <submittedName>
        <fullName evidence="1">Uncharacterized protein</fullName>
    </submittedName>
</protein>
<dbReference type="EMBL" id="KB742416">
    <property type="protein sequence ID" value="EOB08828.1"/>
    <property type="molecule type" value="Genomic_DNA"/>
</dbReference>
<keyword evidence="2" id="KW-1185">Reference proteome</keyword>
<reference evidence="2" key="1">
    <citation type="journal article" date="2013" name="Nat. Genet.">
        <title>The duck genome and transcriptome provide insight into an avian influenza virus reservoir species.</title>
        <authorList>
            <person name="Huang Y."/>
            <person name="Li Y."/>
            <person name="Burt D.W."/>
            <person name="Chen H."/>
            <person name="Zhang Y."/>
            <person name="Qian W."/>
            <person name="Kim H."/>
            <person name="Gan S."/>
            <person name="Zhao Y."/>
            <person name="Li J."/>
            <person name="Yi K."/>
            <person name="Feng H."/>
            <person name="Zhu P."/>
            <person name="Li B."/>
            <person name="Liu Q."/>
            <person name="Fairley S."/>
            <person name="Magor K.E."/>
            <person name="Du Z."/>
            <person name="Hu X."/>
            <person name="Goodman L."/>
            <person name="Tafer H."/>
            <person name="Vignal A."/>
            <person name="Lee T."/>
            <person name="Kim K.W."/>
            <person name="Sheng Z."/>
            <person name="An Y."/>
            <person name="Searle S."/>
            <person name="Herrero J."/>
            <person name="Groenen M.A."/>
            <person name="Crooijmans R.P."/>
            <person name="Faraut T."/>
            <person name="Cai Q."/>
            <person name="Webster R.G."/>
            <person name="Aldridge J.R."/>
            <person name="Warren W.C."/>
            <person name="Bartschat S."/>
            <person name="Kehr S."/>
            <person name="Marz M."/>
            <person name="Stadler P.F."/>
            <person name="Smith J."/>
            <person name="Kraus R.H."/>
            <person name="Zhao Y."/>
            <person name="Ren L."/>
            <person name="Fei J."/>
            <person name="Morisson M."/>
            <person name="Kaiser P."/>
            <person name="Griffin D.K."/>
            <person name="Rao M."/>
            <person name="Pitel F."/>
            <person name="Wang J."/>
            <person name="Li N."/>
        </authorList>
    </citation>
    <scope>NUCLEOTIDE SEQUENCE [LARGE SCALE GENOMIC DNA]</scope>
</reference>
<gene>
    <name evidence="1" type="ORF">Anapl_13623</name>
</gene>
<sequence>MASPPPSRKKSTASSSGGAFQFDIEGSSAVSVHEATVIRGQQQAVATGSWVPFAEQFISAPAMVTFTLFRSHDAAACSSHAKVLESKKLWFHEEGAQGPLLPADAPHNFISGPTSMATSSESVVYPLERMEAKTGKERRHNAKQCRLSKQIILKHDCLVGSQKRSFIAGLKRLEAFGLATALYSLQNGVMLQGAANHKLRRLSESLTTIQYSPSQMHPKLRIELVMNVTAFT</sequence>
<accession>R0M804</accession>
<evidence type="ECO:0000313" key="2">
    <source>
        <dbReference type="Proteomes" id="UP000296049"/>
    </source>
</evidence>
<name>R0M804_ANAPL</name>
<evidence type="ECO:0000313" key="1">
    <source>
        <dbReference type="EMBL" id="EOB08828.1"/>
    </source>
</evidence>
<proteinExistence type="predicted"/>